<keyword evidence="10" id="KW-0393">Immunoglobulin domain</keyword>
<dbReference type="InterPro" id="IPR013783">
    <property type="entry name" value="Ig-like_fold"/>
</dbReference>
<comment type="subcellular location">
    <subcellularLocation>
        <location evidence="1">Membrane</location>
        <topology evidence="1">Single-pass type I membrane protein</topology>
    </subcellularLocation>
</comment>
<gene>
    <name evidence="15" type="primary">csf3r</name>
</gene>
<reference evidence="15" key="3">
    <citation type="submission" date="2025-09" db="UniProtKB">
        <authorList>
            <consortium name="Ensembl"/>
        </authorList>
    </citation>
    <scope>IDENTIFICATION</scope>
</reference>
<keyword evidence="9" id="KW-0325">Glycoprotein</keyword>
<keyword evidence="8" id="KW-0675">Receptor</keyword>
<dbReference type="GO" id="GO:0005886">
    <property type="term" value="C:plasma membrane"/>
    <property type="evidence" value="ECO:0007669"/>
    <property type="project" value="UniProtKB-ARBA"/>
</dbReference>
<feature type="transmembrane region" description="Helical" evidence="12">
    <location>
        <begin position="614"/>
        <end position="638"/>
    </location>
</feature>
<protein>
    <recommendedName>
        <fullName evidence="14">Fibronectin type-III domain-containing protein</fullName>
    </recommendedName>
</protein>
<dbReference type="SUPFAM" id="SSF49265">
    <property type="entry name" value="Fibronectin type III"/>
    <property type="match status" value="3"/>
</dbReference>
<evidence type="ECO:0000256" key="13">
    <source>
        <dbReference type="SAM" id="SignalP"/>
    </source>
</evidence>
<evidence type="ECO:0000256" key="7">
    <source>
        <dbReference type="ARBA" id="ARBA00023136"/>
    </source>
</evidence>
<dbReference type="AlphaFoldDB" id="A0A8C5DQV2"/>
<feature type="domain" description="Fibronectin type-III" evidence="14">
    <location>
        <begin position="517"/>
        <end position="609"/>
    </location>
</feature>
<dbReference type="OrthoDB" id="9887129at2759"/>
<evidence type="ECO:0000313" key="15">
    <source>
        <dbReference type="Ensembl" id="ENSGWIP00000010494.1"/>
    </source>
</evidence>
<keyword evidence="6 12" id="KW-1133">Transmembrane helix</keyword>
<feature type="region of interest" description="Disordered" evidence="11">
    <location>
        <begin position="747"/>
        <end position="769"/>
    </location>
</feature>
<dbReference type="Gene3D" id="2.60.40.10">
    <property type="entry name" value="Immunoglobulins"/>
    <property type="match status" value="6"/>
</dbReference>
<evidence type="ECO:0000256" key="4">
    <source>
        <dbReference type="ARBA" id="ARBA00022729"/>
    </source>
</evidence>
<dbReference type="InterPro" id="IPR036116">
    <property type="entry name" value="FN3_sf"/>
</dbReference>
<name>A0A8C5DQV2_GOUWI</name>
<dbReference type="Ensembl" id="ENSGWIT00000011669.1">
    <property type="protein sequence ID" value="ENSGWIP00000010494.1"/>
    <property type="gene ID" value="ENSGWIG00000006162.1"/>
</dbReference>
<reference evidence="15" key="1">
    <citation type="submission" date="2020-06" db="EMBL/GenBank/DDBJ databases">
        <authorList>
            <consortium name="Wellcome Sanger Institute Data Sharing"/>
        </authorList>
    </citation>
    <scope>NUCLEOTIDE SEQUENCE [LARGE SCALE GENOMIC DNA]</scope>
</reference>
<dbReference type="SUPFAM" id="SSF48726">
    <property type="entry name" value="Immunoglobulin"/>
    <property type="match status" value="1"/>
</dbReference>
<organism evidence="15 16">
    <name type="scientific">Gouania willdenowi</name>
    <name type="common">Blunt-snouted clingfish</name>
    <name type="synonym">Lepadogaster willdenowi</name>
    <dbReference type="NCBI Taxonomy" id="441366"/>
    <lineage>
        <taxon>Eukaryota</taxon>
        <taxon>Metazoa</taxon>
        <taxon>Chordata</taxon>
        <taxon>Craniata</taxon>
        <taxon>Vertebrata</taxon>
        <taxon>Euteleostomi</taxon>
        <taxon>Actinopterygii</taxon>
        <taxon>Neopterygii</taxon>
        <taxon>Teleostei</taxon>
        <taxon>Neoteleostei</taxon>
        <taxon>Acanthomorphata</taxon>
        <taxon>Ovalentaria</taxon>
        <taxon>Blenniimorphae</taxon>
        <taxon>Blenniiformes</taxon>
        <taxon>Gobiesocoidei</taxon>
        <taxon>Gobiesocidae</taxon>
        <taxon>Gobiesocinae</taxon>
        <taxon>Gouania</taxon>
    </lineage>
</organism>
<dbReference type="PANTHER" id="PTHR48423">
    <property type="entry name" value="INTERLEUKIN-27 RECEPTOR SUBUNIT ALPHA"/>
    <property type="match status" value="1"/>
</dbReference>
<reference evidence="15" key="2">
    <citation type="submission" date="2025-08" db="UniProtKB">
        <authorList>
            <consortium name="Ensembl"/>
        </authorList>
    </citation>
    <scope>IDENTIFICATION</scope>
</reference>
<evidence type="ECO:0000256" key="9">
    <source>
        <dbReference type="ARBA" id="ARBA00023180"/>
    </source>
</evidence>
<keyword evidence="16" id="KW-1185">Reference proteome</keyword>
<accession>A0A8C5DQV2</accession>
<feature type="chain" id="PRO_5034685958" description="Fibronectin type-III domain-containing protein" evidence="13">
    <location>
        <begin position="23"/>
        <end position="836"/>
    </location>
</feature>
<evidence type="ECO:0000256" key="3">
    <source>
        <dbReference type="ARBA" id="ARBA00022692"/>
    </source>
</evidence>
<feature type="signal peptide" evidence="13">
    <location>
        <begin position="1"/>
        <end position="22"/>
    </location>
</feature>
<evidence type="ECO:0000256" key="12">
    <source>
        <dbReference type="SAM" id="Phobius"/>
    </source>
</evidence>
<keyword evidence="5" id="KW-0677">Repeat</keyword>
<comment type="similarity">
    <text evidence="2">Belongs to the type I cytokine receptor family. Type 2 subfamily.</text>
</comment>
<dbReference type="SMART" id="SM00060">
    <property type="entry name" value="FN3"/>
    <property type="match status" value="4"/>
</dbReference>
<evidence type="ECO:0000256" key="11">
    <source>
        <dbReference type="SAM" id="MobiDB-lite"/>
    </source>
</evidence>
<evidence type="ECO:0000259" key="14">
    <source>
        <dbReference type="PROSITE" id="PS50853"/>
    </source>
</evidence>
<proteinExistence type="inferred from homology"/>
<dbReference type="PANTHER" id="PTHR48423:SF1">
    <property type="entry name" value="INTERLEUKIN-27 RECEPTOR SUBUNIT ALPHA"/>
    <property type="match status" value="1"/>
</dbReference>
<evidence type="ECO:0000256" key="6">
    <source>
        <dbReference type="ARBA" id="ARBA00022989"/>
    </source>
</evidence>
<dbReference type="InterPro" id="IPR010457">
    <property type="entry name" value="IgC2-like_lig-bd"/>
</dbReference>
<evidence type="ECO:0000313" key="16">
    <source>
        <dbReference type="Proteomes" id="UP000694680"/>
    </source>
</evidence>
<dbReference type="CDD" id="cd00063">
    <property type="entry name" value="FN3"/>
    <property type="match status" value="2"/>
</dbReference>
<dbReference type="PROSITE" id="PS50853">
    <property type="entry name" value="FN3"/>
    <property type="match status" value="2"/>
</dbReference>
<keyword evidence="4 13" id="KW-0732">Signal</keyword>
<feature type="domain" description="Fibronectin type-III" evidence="14">
    <location>
        <begin position="414"/>
        <end position="514"/>
    </location>
</feature>
<dbReference type="InterPro" id="IPR052672">
    <property type="entry name" value="Type1_Cytokine_Rcpt_Type2"/>
</dbReference>
<keyword evidence="3 12" id="KW-0812">Transmembrane</keyword>
<evidence type="ECO:0000256" key="5">
    <source>
        <dbReference type="ARBA" id="ARBA00022737"/>
    </source>
</evidence>
<dbReference type="InterPro" id="IPR003961">
    <property type="entry name" value="FN3_dom"/>
</dbReference>
<keyword evidence="7 12" id="KW-0472">Membrane</keyword>
<evidence type="ECO:0000256" key="1">
    <source>
        <dbReference type="ARBA" id="ARBA00004479"/>
    </source>
</evidence>
<evidence type="ECO:0000256" key="8">
    <source>
        <dbReference type="ARBA" id="ARBA00023170"/>
    </source>
</evidence>
<dbReference type="Proteomes" id="UP000694680">
    <property type="component" value="Chromosome 16"/>
</dbReference>
<sequence length="836" mass="93791">MMTSTWVSVIVVQLVLIHGVKTEVEMQSCAEVQTPSSVVPMGSTVTATCVIKDDCPLVIQHLEWRLADGLIPSSPVANHSHRLSTVVISNFNHSRAFLTCSVKASHQVIAGVAIRAGYPPEVPHNLRCQTNLTSYISLTCNWEPGLLETHLMTKYTLHTEIWDLNQNFSYELPPGVHHVTIPRPDFVLFSEMKVLVKAVNELGESTSASIMLEPVSAAKFDPPKIENIDVVPKRFGCLRLRWSLYKSQDWVPASHLNLEVRLRTVDGPRWSEPILMTRVRPKRPMDQCRLLHGTQYFVQIRVRYKQSPWSEWSSSQSGVTLESAPTGRLDWWMKVPRDPKEVNVHLLWKPSKQFRANGQNVSFIVSLQKQGKGKVCTTRKNYCIFRLPGRAKRVYLSAVNAAGKSAPTEIQIYSTKDLMVMSEVTAVPQDEGLLVQWSSVITPPPTGYVLEWRPLLQTHPSHVQFENAARNQTHLLLTGGSLEPYQPYGISVYPRFKDGVGLPLTVEAYLSQKAPAMVPKIQIQKTWGSHVELTWDEIPLSQRNGIIQNYTIFYWDDKGHTQILRAGPDDRKLTLTDMSSESLYEVFMMVSTSGGSLNGSAIHFQIDPFDTVTVGIVFILGGIGLLLISLSVLLFCWYKFKRLKMEFWPAVPDPANSSIKKWTSDSTRDAHFPRDDREQNQIYLSHLSFLDLPLKLNKEDEDLWMSGAEDTSDLGESICGSPVLPSYSGSNTDSVPYATVIFPCPTTTSSTSSTSSSNSSGPPHRKPHVYLRSESTQPLLEAEDSFTPKCYQNISDQHCSFFGPGHDGGSEDGDDPENLWDHFPFLRALAMNDHPN</sequence>
<feature type="compositionally biased region" description="Low complexity" evidence="11">
    <location>
        <begin position="747"/>
        <end position="760"/>
    </location>
</feature>
<evidence type="ECO:0000256" key="10">
    <source>
        <dbReference type="ARBA" id="ARBA00023319"/>
    </source>
</evidence>
<dbReference type="Pfam" id="PF06328">
    <property type="entry name" value="Lep_receptor_Ig"/>
    <property type="match status" value="1"/>
</dbReference>
<evidence type="ECO:0000256" key="2">
    <source>
        <dbReference type="ARBA" id="ARBA00008921"/>
    </source>
</evidence>
<dbReference type="InterPro" id="IPR036179">
    <property type="entry name" value="Ig-like_dom_sf"/>
</dbReference>